<evidence type="ECO:0000256" key="1">
    <source>
        <dbReference type="SAM" id="MobiDB-lite"/>
    </source>
</evidence>
<dbReference type="PANTHER" id="PTHR46114">
    <property type="entry name" value="APPLE DOMAIN-CONTAINING PROTEIN"/>
    <property type="match status" value="1"/>
</dbReference>
<dbReference type="EMBL" id="JARPUR010000008">
    <property type="protein sequence ID" value="KAK4871575.1"/>
    <property type="molecule type" value="Genomic_DNA"/>
</dbReference>
<feature type="region of interest" description="Disordered" evidence="1">
    <location>
        <begin position="1"/>
        <end position="42"/>
    </location>
</feature>
<reference evidence="3" key="1">
    <citation type="submission" date="2023-01" db="EMBL/GenBank/DDBJ databases">
        <title>Key to firefly adult light organ development and bioluminescence: homeobox transcription factors regulate luciferase expression and transportation to peroxisome.</title>
        <authorList>
            <person name="Fu X."/>
        </authorList>
    </citation>
    <scope>NUCLEOTIDE SEQUENCE [LARGE SCALE GENOMIC DNA]</scope>
</reference>
<gene>
    <name evidence="2" type="ORF">RN001_015699</name>
</gene>
<name>A0AAN7SMS0_9COLE</name>
<keyword evidence="3" id="KW-1185">Reference proteome</keyword>
<evidence type="ECO:0000313" key="2">
    <source>
        <dbReference type="EMBL" id="KAK4871575.1"/>
    </source>
</evidence>
<organism evidence="2 3">
    <name type="scientific">Aquatica leii</name>
    <dbReference type="NCBI Taxonomy" id="1421715"/>
    <lineage>
        <taxon>Eukaryota</taxon>
        <taxon>Metazoa</taxon>
        <taxon>Ecdysozoa</taxon>
        <taxon>Arthropoda</taxon>
        <taxon>Hexapoda</taxon>
        <taxon>Insecta</taxon>
        <taxon>Pterygota</taxon>
        <taxon>Neoptera</taxon>
        <taxon>Endopterygota</taxon>
        <taxon>Coleoptera</taxon>
        <taxon>Polyphaga</taxon>
        <taxon>Elateriformia</taxon>
        <taxon>Elateroidea</taxon>
        <taxon>Lampyridae</taxon>
        <taxon>Luciolinae</taxon>
        <taxon>Aquatica</taxon>
    </lineage>
</organism>
<feature type="compositionally biased region" description="Acidic residues" evidence="1">
    <location>
        <begin position="100"/>
        <end position="127"/>
    </location>
</feature>
<dbReference type="AlphaFoldDB" id="A0AAN7SMS0"/>
<protein>
    <submittedName>
        <fullName evidence="2">Uncharacterized protein</fullName>
    </submittedName>
</protein>
<dbReference type="Proteomes" id="UP001353858">
    <property type="component" value="Unassembled WGS sequence"/>
</dbReference>
<accession>A0AAN7SMS0</accession>
<feature type="compositionally biased region" description="Low complexity" evidence="1">
    <location>
        <begin position="32"/>
        <end position="42"/>
    </location>
</feature>
<feature type="region of interest" description="Disordered" evidence="1">
    <location>
        <begin position="97"/>
        <end position="131"/>
    </location>
</feature>
<sequence length="264" mass="29768">MTFAKTPFDRKSCESGNPVWASGKSEKAGPQVSSSSDCSSSVVGNLATGEYTIRRSNSHLCNKIPDLFCHVCGEFEPAKNRRPLSDKLKKNYEESFQMEVENEDVQMEEGLEKESSEDENPEDEDYMPDGKTKDPEIFNRAELNDLIRDLNLPKAGAELLASRLKNKNLLAKKQYVKKDWPTRVKFNVGTHNVIRIPLIQPSKYLLPPLHIKLCLIKQYVKALDKNGDCFQYLKEKFPAISDAKLKEGIFNGPQIRTLQDAGAA</sequence>
<dbReference type="PANTHER" id="PTHR46114:SF1">
    <property type="entry name" value="ZAD DOMAIN-CONTAINING PROTEIN"/>
    <property type="match status" value="1"/>
</dbReference>
<proteinExistence type="predicted"/>
<evidence type="ECO:0000313" key="3">
    <source>
        <dbReference type="Proteomes" id="UP001353858"/>
    </source>
</evidence>
<comment type="caution">
    <text evidence="2">The sequence shown here is derived from an EMBL/GenBank/DDBJ whole genome shotgun (WGS) entry which is preliminary data.</text>
</comment>